<dbReference type="PANTHER" id="PTHR34473">
    <property type="entry name" value="UPF0699 TRANSMEMBRANE PROTEIN YDBS"/>
    <property type="match status" value="1"/>
</dbReference>
<organism evidence="3 4">
    <name type="scientific">Luteimonas kalidii</name>
    <dbReference type="NCBI Taxonomy" id="3042025"/>
    <lineage>
        <taxon>Bacteria</taxon>
        <taxon>Pseudomonadati</taxon>
        <taxon>Pseudomonadota</taxon>
        <taxon>Gammaproteobacteria</taxon>
        <taxon>Lysobacterales</taxon>
        <taxon>Lysobacteraceae</taxon>
        <taxon>Luteimonas</taxon>
    </lineage>
</organism>
<evidence type="ECO:0000313" key="4">
    <source>
        <dbReference type="Proteomes" id="UP001156873"/>
    </source>
</evidence>
<feature type="transmembrane region" description="Helical" evidence="1">
    <location>
        <begin position="64"/>
        <end position="85"/>
    </location>
</feature>
<sequence>MTEPDPALDDAAVPTATPAPAIEGWRPLPLRARRLFVLGNLFGLGLLAVALLIPIGLLLRDTPLALPLALAVLVALPAWGVWLAYRQYACTRWRLDGHGYTLRRGRLWQRETFVPRSRVQHLDLQRGPLERRFGLATLVVHTAGTRHNAVSTAGLGEDDAEWLRDQLAQWIEADDDDA</sequence>
<name>A0ABT6JU85_9GAMM</name>
<dbReference type="InterPro" id="IPR005182">
    <property type="entry name" value="YdbS-like_PH"/>
</dbReference>
<protein>
    <submittedName>
        <fullName evidence="3">PH domain-containing protein</fullName>
    </submittedName>
</protein>
<dbReference type="RefSeq" id="WP_280578631.1">
    <property type="nucleotide sequence ID" value="NZ_JARXRO010000016.1"/>
</dbReference>
<evidence type="ECO:0000256" key="1">
    <source>
        <dbReference type="SAM" id="Phobius"/>
    </source>
</evidence>
<keyword evidence="1" id="KW-1133">Transmembrane helix</keyword>
<feature type="domain" description="YdbS-like PH" evidence="2">
    <location>
        <begin position="88"/>
        <end position="167"/>
    </location>
</feature>
<dbReference type="PANTHER" id="PTHR34473:SF3">
    <property type="entry name" value="TRANSMEMBRANE PROTEIN-RELATED"/>
    <property type="match status" value="1"/>
</dbReference>
<dbReference type="Proteomes" id="UP001156873">
    <property type="component" value="Unassembled WGS sequence"/>
</dbReference>
<comment type="caution">
    <text evidence="3">The sequence shown here is derived from an EMBL/GenBank/DDBJ whole genome shotgun (WGS) entry which is preliminary data.</text>
</comment>
<feature type="transmembrane region" description="Helical" evidence="1">
    <location>
        <begin position="35"/>
        <end position="58"/>
    </location>
</feature>
<dbReference type="Pfam" id="PF03703">
    <property type="entry name" value="bPH_2"/>
    <property type="match status" value="1"/>
</dbReference>
<evidence type="ECO:0000313" key="3">
    <source>
        <dbReference type="EMBL" id="MDH5834251.1"/>
    </source>
</evidence>
<keyword evidence="1" id="KW-0812">Transmembrane</keyword>
<dbReference type="EMBL" id="JARXRO010000016">
    <property type="protein sequence ID" value="MDH5834251.1"/>
    <property type="molecule type" value="Genomic_DNA"/>
</dbReference>
<keyword evidence="1" id="KW-0472">Membrane</keyword>
<reference evidence="3 4" key="1">
    <citation type="submission" date="2023-04" db="EMBL/GenBank/DDBJ databases">
        <title>Luteimonas sp. M1R5S59.</title>
        <authorList>
            <person name="Sun J.-Q."/>
        </authorList>
    </citation>
    <scope>NUCLEOTIDE SEQUENCE [LARGE SCALE GENOMIC DNA]</scope>
    <source>
        <strain evidence="3 4">M1R5S59</strain>
    </source>
</reference>
<evidence type="ECO:0000259" key="2">
    <source>
        <dbReference type="Pfam" id="PF03703"/>
    </source>
</evidence>
<keyword evidence="4" id="KW-1185">Reference proteome</keyword>
<proteinExistence type="predicted"/>
<accession>A0ABT6JU85</accession>
<gene>
    <name evidence="3" type="ORF">QFW81_09980</name>
</gene>